<dbReference type="PANTHER" id="PTHR35149:SF2">
    <property type="entry name" value="DUF262 DOMAIN-CONTAINING PROTEIN"/>
    <property type="match status" value="1"/>
</dbReference>
<organism evidence="3 4">
    <name type="scientific">Acidithiobacillus caldus</name>
    <dbReference type="NCBI Taxonomy" id="33059"/>
    <lineage>
        <taxon>Bacteria</taxon>
        <taxon>Pseudomonadati</taxon>
        <taxon>Pseudomonadota</taxon>
        <taxon>Acidithiobacillia</taxon>
        <taxon>Acidithiobacillales</taxon>
        <taxon>Acidithiobacillaceae</taxon>
        <taxon>Acidithiobacillus</taxon>
    </lineage>
</organism>
<proteinExistence type="predicted"/>
<accession>A0A1E7YP66</accession>
<name>A0A1E7YP66_9PROT</name>
<dbReference type="AlphaFoldDB" id="A0A1E7YP66"/>
<feature type="domain" description="GmrSD restriction endonucleases N-terminal" evidence="1">
    <location>
        <begin position="15"/>
        <end position="192"/>
    </location>
</feature>
<dbReference type="InterPro" id="IPR004919">
    <property type="entry name" value="GmrSD_N"/>
</dbReference>
<sequence length="484" mass="55123">MTIKESGIRPITVNELLEERLHIPPYQRPYSWRPETALQMLDDLREACGQSNDVPYVLGAVILHRDKEDVLNVVDGQQRLLTLRILLNLLDNPRAYVNIIIENSKGAPLIVRVITALRREIGSSQRVLADSGGQNSAERTSARTDHLARFIRDRCQLIRIETDDIDEAFRIFDSQNYRGKPLAPHDLLKAYHLRVMRDDAPAMKAALVADWEAAGDEALGRLFSIYLYRIARWLRGESAPQFTAQDIELFKGIDPSRGHTPYARYHGTAQLAAGMLSESMKPCQGQTDAPTSARTAMHARFPLDAPWLAGRSFFERIAFLLDELNCLAQEAFEGDYKKFTFYDWETAAKEESNLKPAHGRCPELKESPANRRYRYVCELYLAAALYYTNKFGVEAFREARDRLFAWAYAARWNLLRVQYRSIDNLARGKDAPEESLFARIRNAEDAGALRGLADQLPPRTATKDGHENELTDLLKKKGFEIYDA</sequence>
<dbReference type="Pfam" id="PF25202">
    <property type="entry name" value="DUF7834"/>
    <property type="match status" value="1"/>
</dbReference>
<comment type="caution">
    <text evidence="3">The sequence shown here is derived from an EMBL/GenBank/DDBJ whole genome shotgun (WGS) entry which is preliminary data.</text>
</comment>
<dbReference type="PANTHER" id="PTHR35149">
    <property type="entry name" value="SLL5132 PROTEIN"/>
    <property type="match status" value="1"/>
</dbReference>
<dbReference type="Proteomes" id="UP000175616">
    <property type="component" value="Unassembled WGS sequence"/>
</dbReference>
<evidence type="ECO:0000313" key="3">
    <source>
        <dbReference type="EMBL" id="OFC36815.1"/>
    </source>
</evidence>
<dbReference type="Pfam" id="PF03235">
    <property type="entry name" value="GmrSD_N"/>
    <property type="match status" value="1"/>
</dbReference>
<dbReference type="InterPro" id="IPR057156">
    <property type="entry name" value="DUF7834"/>
</dbReference>
<feature type="domain" description="DUF7834" evidence="2">
    <location>
        <begin position="204"/>
        <end position="458"/>
    </location>
</feature>
<evidence type="ECO:0000313" key="4">
    <source>
        <dbReference type="Proteomes" id="UP000175616"/>
    </source>
</evidence>
<evidence type="ECO:0000259" key="1">
    <source>
        <dbReference type="Pfam" id="PF03235"/>
    </source>
</evidence>
<evidence type="ECO:0000259" key="2">
    <source>
        <dbReference type="Pfam" id="PF25202"/>
    </source>
</evidence>
<protein>
    <submittedName>
        <fullName evidence="3">Uncharacterized protein</fullName>
    </submittedName>
</protein>
<gene>
    <name evidence="3" type="ORF">BAE27_05245</name>
</gene>
<dbReference type="RefSeq" id="WP_070113917.1">
    <property type="nucleotide sequence ID" value="NZ_LZYE01000125.1"/>
</dbReference>
<dbReference type="EMBL" id="LZYE01000125">
    <property type="protein sequence ID" value="OFC36815.1"/>
    <property type="molecule type" value="Genomic_DNA"/>
</dbReference>
<reference evidence="3 4" key="1">
    <citation type="submission" date="2016-06" db="EMBL/GenBank/DDBJ databases">
        <title>Gene turnover analysis identifies the evolutionary adaptation of the extremophile Acidithiobacillus caldus.</title>
        <authorList>
            <person name="Zhang X."/>
        </authorList>
    </citation>
    <scope>NUCLEOTIDE SEQUENCE [LARGE SCALE GENOMIC DNA]</scope>
    <source>
        <strain evidence="3 4">DX</strain>
    </source>
</reference>